<dbReference type="PANTHER" id="PTHR43744">
    <property type="entry name" value="ABC TRANSPORTER PERMEASE PROTEIN MG189-RELATED-RELATED"/>
    <property type="match status" value="1"/>
</dbReference>
<comment type="subcellular location">
    <subcellularLocation>
        <location evidence="1 7">Cell membrane</location>
        <topology evidence="1 7">Multi-pass membrane protein</topology>
    </subcellularLocation>
</comment>
<proteinExistence type="inferred from homology"/>
<feature type="transmembrane region" description="Helical" evidence="7">
    <location>
        <begin position="196"/>
        <end position="219"/>
    </location>
</feature>
<feature type="transmembrane region" description="Helical" evidence="7">
    <location>
        <begin position="21"/>
        <end position="42"/>
    </location>
</feature>
<keyword evidence="6 7" id="KW-0472">Membrane</keyword>
<dbReference type="PANTHER" id="PTHR43744:SF6">
    <property type="entry name" value="ABC TRANSPORTER PERMEASE PROTEIN YESQ-RELATED"/>
    <property type="match status" value="1"/>
</dbReference>
<evidence type="ECO:0000256" key="6">
    <source>
        <dbReference type="ARBA" id="ARBA00023136"/>
    </source>
</evidence>
<evidence type="ECO:0000256" key="2">
    <source>
        <dbReference type="ARBA" id="ARBA00022448"/>
    </source>
</evidence>
<name>A0A1I5SYU2_9FIRM</name>
<accession>A0A1I5SYU2</accession>
<evidence type="ECO:0000259" key="8">
    <source>
        <dbReference type="PROSITE" id="PS50928"/>
    </source>
</evidence>
<dbReference type="AlphaFoldDB" id="A0A1I5SYU2"/>
<dbReference type="InterPro" id="IPR000515">
    <property type="entry name" value="MetI-like"/>
</dbReference>
<dbReference type="GO" id="GO:0055085">
    <property type="term" value="P:transmembrane transport"/>
    <property type="evidence" value="ECO:0007669"/>
    <property type="project" value="InterPro"/>
</dbReference>
<keyword evidence="10" id="KW-1185">Reference proteome</keyword>
<dbReference type="CDD" id="cd06261">
    <property type="entry name" value="TM_PBP2"/>
    <property type="match status" value="1"/>
</dbReference>
<feature type="transmembrane region" description="Helical" evidence="7">
    <location>
        <begin position="258"/>
        <end position="276"/>
    </location>
</feature>
<dbReference type="Proteomes" id="UP000198577">
    <property type="component" value="Unassembled WGS sequence"/>
</dbReference>
<dbReference type="STRING" id="937334.SAMN05444406_103112"/>
<comment type="similarity">
    <text evidence="7">Belongs to the binding-protein-dependent transport system permease family.</text>
</comment>
<feature type="transmembrane region" description="Helical" evidence="7">
    <location>
        <begin position="121"/>
        <end position="143"/>
    </location>
</feature>
<evidence type="ECO:0000313" key="9">
    <source>
        <dbReference type="EMBL" id="SFP75940.1"/>
    </source>
</evidence>
<keyword evidence="4 7" id="KW-0812">Transmembrane</keyword>
<evidence type="ECO:0000313" key="10">
    <source>
        <dbReference type="Proteomes" id="UP000198577"/>
    </source>
</evidence>
<dbReference type="Gene3D" id="1.10.3720.10">
    <property type="entry name" value="MetI-like"/>
    <property type="match status" value="1"/>
</dbReference>
<keyword evidence="2 7" id="KW-0813">Transport</keyword>
<feature type="transmembrane region" description="Helical" evidence="7">
    <location>
        <begin position="155"/>
        <end position="175"/>
    </location>
</feature>
<dbReference type="SUPFAM" id="SSF161098">
    <property type="entry name" value="MetI-like"/>
    <property type="match status" value="1"/>
</dbReference>
<evidence type="ECO:0000256" key="1">
    <source>
        <dbReference type="ARBA" id="ARBA00004651"/>
    </source>
</evidence>
<dbReference type="Pfam" id="PF00528">
    <property type="entry name" value="BPD_transp_1"/>
    <property type="match status" value="1"/>
</dbReference>
<dbReference type="InterPro" id="IPR035906">
    <property type="entry name" value="MetI-like_sf"/>
</dbReference>
<feature type="transmembrane region" description="Helical" evidence="7">
    <location>
        <begin position="90"/>
        <end position="109"/>
    </location>
</feature>
<evidence type="ECO:0000256" key="5">
    <source>
        <dbReference type="ARBA" id="ARBA00022989"/>
    </source>
</evidence>
<organism evidence="9 10">
    <name type="scientific">Caldicoprobacter faecalis</name>
    <dbReference type="NCBI Taxonomy" id="937334"/>
    <lineage>
        <taxon>Bacteria</taxon>
        <taxon>Bacillati</taxon>
        <taxon>Bacillota</taxon>
        <taxon>Clostridia</taxon>
        <taxon>Caldicoprobacterales</taxon>
        <taxon>Caldicoprobacteraceae</taxon>
        <taxon>Caldicoprobacter</taxon>
    </lineage>
</organism>
<dbReference type="PROSITE" id="PS50928">
    <property type="entry name" value="ABC_TM1"/>
    <property type="match status" value="1"/>
</dbReference>
<gene>
    <name evidence="9" type="ORF">SAMN05444406_103112</name>
</gene>
<feature type="domain" description="ABC transmembrane type-1" evidence="8">
    <location>
        <begin position="84"/>
        <end position="276"/>
    </location>
</feature>
<evidence type="ECO:0000256" key="3">
    <source>
        <dbReference type="ARBA" id="ARBA00022475"/>
    </source>
</evidence>
<dbReference type="GO" id="GO:0005886">
    <property type="term" value="C:plasma membrane"/>
    <property type="evidence" value="ECO:0007669"/>
    <property type="project" value="UniProtKB-SubCell"/>
</dbReference>
<keyword evidence="3" id="KW-1003">Cell membrane</keyword>
<dbReference type="EMBL" id="FOXR01000003">
    <property type="protein sequence ID" value="SFP75940.1"/>
    <property type="molecule type" value="Genomic_DNA"/>
</dbReference>
<reference evidence="9 10" key="1">
    <citation type="submission" date="2016-10" db="EMBL/GenBank/DDBJ databases">
        <authorList>
            <person name="de Groot N.N."/>
        </authorList>
    </citation>
    <scope>NUCLEOTIDE SEQUENCE [LARGE SCALE GENOMIC DNA]</scope>
    <source>
        <strain evidence="9 10">DSM 20678</strain>
    </source>
</reference>
<protein>
    <submittedName>
        <fullName evidence="9">Oligogalacturonide transport system permease protein</fullName>
    </submittedName>
</protein>
<evidence type="ECO:0000256" key="4">
    <source>
        <dbReference type="ARBA" id="ARBA00022692"/>
    </source>
</evidence>
<keyword evidence="5 7" id="KW-1133">Transmembrane helix</keyword>
<evidence type="ECO:0000256" key="7">
    <source>
        <dbReference type="RuleBase" id="RU363032"/>
    </source>
</evidence>
<sequence length="291" mass="33015">MNAATLHRKNVKMMRHGIAKVLLYTFLIAFGIFMVYPLLWVIGASFKPNDEIFKSINIFPSKVVLDSYVKGWQGTGQYTFGTFLINSFKLVIPVIIFTIVSSTMVAYGFARFNFPLKKPLFGIMIATLMLPDSVTLIPRYILFNRFGWVDSYLPFIVPALFASHSFFIFMMVQFLRGLPRELEESATIDGCNSLQTLIKIVVPLCKPAIISMSIFQFIWTWNDFLNPLIYINSVDKYTVALGLRMSIDGTSVIHWNQIMAMTVIAMLPSIIIFFLAQKYFVEGVATTGLKG</sequence>